<keyword evidence="1" id="KW-1133">Transmembrane helix</keyword>
<evidence type="ECO:0000313" key="3">
    <source>
        <dbReference type="EMBL" id="OIO31851.1"/>
    </source>
</evidence>
<dbReference type="Proteomes" id="UP000183206">
    <property type="component" value="Unassembled WGS sequence"/>
</dbReference>
<feature type="transmembrane region" description="Helical" evidence="1">
    <location>
        <begin position="16"/>
        <end position="37"/>
    </location>
</feature>
<dbReference type="Pfam" id="PF13354">
    <property type="entry name" value="Beta-lactamase2"/>
    <property type="match status" value="1"/>
</dbReference>
<dbReference type="GO" id="GO:0046677">
    <property type="term" value="P:response to antibiotic"/>
    <property type="evidence" value="ECO:0007669"/>
    <property type="project" value="InterPro"/>
</dbReference>
<dbReference type="PANTHER" id="PTHR35333">
    <property type="entry name" value="BETA-LACTAMASE"/>
    <property type="match status" value="1"/>
</dbReference>
<proteinExistence type="predicted"/>
<dbReference type="GO" id="GO:0030655">
    <property type="term" value="P:beta-lactam antibiotic catabolic process"/>
    <property type="evidence" value="ECO:0007669"/>
    <property type="project" value="InterPro"/>
</dbReference>
<accession>A0A1J4V753</accession>
<sequence>MSNASELAKVKQKNRAYLIAAALGTAVAILFAGLYFYSQRPDAIRNIENPYPMVDLSRSFVAQEHFITNIQPLREKLNKIVLDRKLETASIYFEFLQTGANISVNPDVRVYPASLLKVPTAIAVMRKIEKGEWRLDNKLVLFAGDIDPNYGEQYYKNSIGATFTIEELLKAILIESDNTTHRILIRNLSTEDFALMRDSMGLDEVLDERQLLSVKEYSRVFRALYYASSISREHSEQLLEWLSETSFNDYLQSGLPAGIKFSHKIGEGGPSKTYLDSGIVYVSNRPYLLTVVIAGRDEAEVKEIMREISQTVYDYVANY</sequence>
<protein>
    <recommendedName>
        <fullName evidence="2">Beta-lactamase class A catalytic domain-containing protein</fullName>
    </recommendedName>
</protein>
<dbReference type="SUPFAM" id="SSF56601">
    <property type="entry name" value="beta-lactamase/transpeptidase-like"/>
    <property type="match status" value="1"/>
</dbReference>
<dbReference type="STRING" id="1805282.AUJ44_03705"/>
<dbReference type="PANTHER" id="PTHR35333:SF3">
    <property type="entry name" value="BETA-LACTAMASE-TYPE TRANSPEPTIDASE FOLD CONTAINING PROTEIN"/>
    <property type="match status" value="1"/>
</dbReference>
<keyword evidence="1" id="KW-0812">Transmembrane</keyword>
<organism evidence="3 4">
    <name type="scientific">Candidatus Nomurabacteria bacterium CG1_02_47_685</name>
    <dbReference type="NCBI Taxonomy" id="1805282"/>
    <lineage>
        <taxon>Bacteria</taxon>
        <taxon>Candidatus Nomuraibacteriota</taxon>
    </lineage>
</organism>
<name>A0A1J4V753_9BACT</name>
<dbReference type="InterPro" id="IPR045155">
    <property type="entry name" value="Beta-lactam_cat"/>
</dbReference>
<dbReference type="InterPro" id="IPR000871">
    <property type="entry name" value="Beta-lactam_class-A"/>
</dbReference>
<evidence type="ECO:0000256" key="1">
    <source>
        <dbReference type="SAM" id="Phobius"/>
    </source>
</evidence>
<dbReference type="GO" id="GO:0008800">
    <property type="term" value="F:beta-lactamase activity"/>
    <property type="evidence" value="ECO:0007669"/>
    <property type="project" value="InterPro"/>
</dbReference>
<evidence type="ECO:0000259" key="2">
    <source>
        <dbReference type="Pfam" id="PF13354"/>
    </source>
</evidence>
<dbReference type="EMBL" id="MNVO01000055">
    <property type="protein sequence ID" value="OIO31851.1"/>
    <property type="molecule type" value="Genomic_DNA"/>
</dbReference>
<dbReference type="AlphaFoldDB" id="A0A1J4V753"/>
<feature type="domain" description="Beta-lactamase class A catalytic" evidence="2">
    <location>
        <begin position="90"/>
        <end position="292"/>
    </location>
</feature>
<keyword evidence="1" id="KW-0472">Membrane</keyword>
<comment type="caution">
    <text evidence="3">The sequence shown here is derived from an EMBL/GenBank/DDBJ whole genome shotgun (WGS) entry which is preliminary data.</text>
</comment>
<reference evidence="3 4" key="1">
    <citation type="journal article" date="2016" name="Environ. Microbiol.">
        <title>Genomic resolution of a cold subsurface aquifer community provides metabolic insights for novel microbes adapted to high CO concentrations.</title>
        <authorList>
            <person name="Probst A.J."/>
            <person name="Castelle C.J."/>
            <person name="Singh A."/>
            <person name="Brown C.T."/>
            <person name="Anantharaman K."/>
            <person name="Sharon I."/>
            <person name="Hug L.A."/>
            <person name="Burstein D."/>
            <person name="Emerson J.B."/>
            <person name="Thomas B.C."/>
            <person name="Banfield J.F."/>
        </authorList>
    </citation>
    <scope>NUCLEOTIDE SEQUENCE [LARGE SCALE GENOMIC DNA]</scope>
    <source>
        <strain evidence="3">CG1_02_47_685</strain>
    </source>
</reference>
<gene>
    <name evidence="3" type="ORF">AUJ44_03705</name>
</gene>
<dbReference type="Gene3D" id="3.40.710.10">
    <property type="entry name" value="DD-peptidase/beta-lactamase superfamily"/>
    <property type="match status" value="1"/>
</dbReference>
<evidence type="ECO:0000313" key="4">
    <source>
        <dbReference type="Proteomes" id="UP000183206"/>
    </source>
</evidence>
<dbReference type="InterPro" id="IPR012338">
    <property type="entry name" value="Beta-lactam/transpept-like"/>
</dbReference>